<evidence type="ECO:0000313" key="3">
    <source>
        <dbReference type="Proteomes" id="UP000053989"/>
    </source>
</evidence>
<reference evidence="3" key="2">
    <citation type="submission" date="2015-01" db="EMBL/GenBank/DDBJ databases">
        <title>Evolutionary Origins and Diversification of the Mycorrhizal Mutualists.</title>
        <authorList>
            <consortium name="DOE Joint Genome Institute"/>
            <consortium name="Mycorrhizal Genomics Consortium"/>
            <person name="Kohler A."/>
            <person name="Kuo A."/>
            <person name="Nagy L.G."/>
            <person name="Floudas D."/>
            <person name="Copeland A."/>
            <person name="Barry K.W."/>
            <person name="Cichocki N."/>
            <person name="Veneault-Fourrey C."/>
            <person name="LaButti K."/>
            <person name="Lindquist E.A."/>
            <person name="Lipzen A."/>
            <person name="Lundell T."/>
            <person name="Morin E."/>
            <person name="Murat C."/>
            <person name="Riley R."/>
            <person name="Ohm R."/>
            <person name="Sun H."/>
            <person name="Tunlid A."/>
            <person name="Henrissat B."/>
            <person name="Grigoriev I.V."/>
            <person name="Hibbett D.S."/>
            <person name="Martin F."/>
        </authorList>
    </citation>
    <scope>NUCLEOTIDE SEQUENCE [LARGE SCALE GENOMIC DNA]</scope>
    <source>
        <strain evidence="3">Foug A</strain>
    </source>
</reference>
<dbReference type="InParanoid" id="A0A0C3D463"/>
<proteinExistence type="predicted"/>
<dbReference type="HOGENOM" id="CLU_2910533_0_0_1"/>
<dbReference type="EMBL" id="KN822132">
    <property type="protein sequence ID" value="KIM55570.1"/>
    <property type="molecule type" value="Genomic_DNA"/>
</dbReference>
<evidence type="ECO:0000313" key="2">
    <source>
        <dbReference type="EMBL" id="KIM55570.1"/>
    </source>
</evidence>
<feature type="non-terminal residue" evidence="2">
    <location>
        <position position="62"/>
    </location>
</feature>
<name>A0A0C3D463_9AGAM</name>
<dbReference type="Proteomes" id="UP000053989">
    <property type="component" value="Unassembled WGS sequence"/>
</dbReference>
<keyword evidence="3" id="KW-1185">Reference proteome</keyword>
<protein>
    <submittedName>
        <fullName evidence="2">Uncharacterized protein</fullName>
    </submittedName>
</protein>
<accession>A0A0C3D463</accession>
<reference evidence="2 3" key="1">
    <citation type="submission" date="2014-04" db="EMBL/GenBank/DDBJ databases">
        <authorList>
            <consortium name="DOE Joint Genome Institute"/>
            <person name="Kuo A."/>
            <person name="Kohler A."/>
            <person name="Nagy L.G."/>
            <person name="Floudas D."/>
            <person name="Copeland A."/>
            <person name="Barry K.W."/>
            <person name="Cichocki N."/>
            <person name="Veneault-Fourrey C."/>
            <person name="LaButti K."/>
            <person name="Lindquist E.A."/>
            <person name="Lipzen A."/>
            <person name="Lundell T."/>
            <person name="Morin E."/>
            <person name="Murat C."/>
            <person name="Sun H."/>
            <person name="Tunlid A."/>
            <person name="Henrissat B."/>
            <person name="Grigoriev I.V."/>
            <person name="Hibbett D.S."/>
            <person name="Martin F."/>
            <person name="Nordberg H.P."/>
            <person name="Cantor M.N."/>
            <person name="Hua S.X."/>
        </authorList>
    </citation>
    <scope>NUCLEOTIDE SEQUENCE [LARGE SCALE GENOMIC DNA]</scope>
    <source>
        <strain evidence="2 3">Foug A</strain>
    </source>
</reference>
<dbReference type="AlphaFoldDB" id="A0A0C3D463"/>
<sequence length="62" mass="6695">MSALDQQPIHSHFDTHTIPRNASPSPRPALLPNTTKHTLMLGSGPTSALGRCCTTRWGLGKM</sequence>
<feature type="region of interest" description="Disordered" evidence="1">
    <location>
        <begin position="1"/>
        <end position="45"/>
    </location>
</feature>
<gene>
    <name evidence="2" type="ORF">SCLCIDRAFT_1221047</name>
</gene>
<organism evidence="2 3">
    <name type="scientific">Scleroderma citrinum Foug A</name>
    <dbReference type="NCBI Taxonomy" id="1036808"/>
    <lineage>
        <taxon>Eukaryota</taxon>
        <taxon>Fungi</taxon>
        <taxon>Dikarya</taxon>
        <taxon>Basidiomycota</taxon>
        <taxon>Agaricomycotina</taxon>
        <taxon>Agaricomycetes</taxon>
        <taxon>Agaricomycetidae</taxon>
        <taxon>Boletales</taxon>
        <taxon>Sclerodermatineae</taxon>
        <taxon>Sclerodermataceae</taxon>
        <taxon>Scleroderma</taxon>
    </lineage>
</organism>
<evidence type="ECO:0000256" key="1">
    <source>
        <dbReference type="SAM" id="MobiDB-lite"/>
    </source>
</evidence>